<accession>A0ABU1TE13</accession>
<dbReference type="Pfam" id="PF13365">
    <property type="entry name" value="Trypsin_2"/>
    <property type="match status" value="1"/>
</dbReference>
<sequence length="431" mass="46773">MIDTEHLKKCTCHIRQEGDSGTGFFVGRGQILTCRHVVPGMAVGDIVKIVSVDGVPFQAGVQAICPESDLAILLTNEFASQHMMELYDAEVVRGTEWACHGHPDDPGSQGAGLPLDGVVADQINDPHDRTHDLTLTAQGVSLSAKYKGYSGSGMIDAAGRVIGIMRYKGTTYLHGVSVRKAAAFLIQENVSVKPDSLSDFSGLIAEAFGSLEGAIRGICLATGGQVSSKLSPQAIVEKLKGGLFYPAGPATLREVITRLRRNETDNRQLWLGWLKFLTYVAVVRGSYEEVNKVSITIDSTRLSKLLNVELTPITVPLTVSLNFFFTDSQQFFSITGEYLSSRWMNNELKHNSCHVFNSPHGDFGLGGVLTAERKNRIVADISTPSEAGMIVPGKLDFGVISLSELTRQVKQSQTITEATQNLENLFKDALN</sequence>
<organism evidence="1 2">
    <name type="scientific">Mucilaginibacter pocheonensis</name>
    <dbReference type="NCBI Taxonomy" id="398050"/>
    <lineage>
        <taxon>Bacteria</taxon>
        <taxon>Pseudomonadati</taxon>
        <taxon>Bacteroidota</taxon>
        <taxon>Sphingobacteriia</taxon>
        <taxon>Sphingobacteriales</taxon>
        <taxon>Sphingobacteriaceae</taxon>
        <taxon>Mucilaginibacter</taxon>
    </lineage>
</organism>
<evidence type="ECO:0000313" key="1">
    <source>
        <dbReference type="EMBL" id="MDR6943645.1"/>
    </source>
</evidence>
<dbReference type="Proteomes" id="UP001247620">
    <property type="component" value="Unassembled WGS sequence"/>
</dbReference>
<evidence type="ECO:0008006" key="3">
    <source>
        <dbReference type="Google" id="ProtNLM"/>
    </source>
</evidence>
<dbReference type="Gene3D" id="2.40.10.120">
    <property type="match status" value="1"/>
</dbReference>
<gene>
    <name evidence="1" type="ORF">J2W55_003498</name>
</gene>
<dbReference type="InterPro" id="IPR009003">
    <property type="entry name" value="Peptidase_S1_PA"/>
</dbReference>
<evidence type="ECO:0000313" key="2">
    <source>
        <dbReference type="Proteomes" id="UP001247620"/>
    </source>
</evidence>
<dbReference type="SUPFAM" id="SSF50494">
    <property type="entry name" value="Trypsin-like serine proteases"/>
    <property type="match status" value="1"/>
</dbReference>
<proteinExistence type="predicted"/>
<comment type="caution">
    <text evidence="1">The sequence shown here is derived from an EMBL/GenBank/DDBJ whole genome shotgun (WGS) entry which is preliminary data.</text>
</comment>
<reference evidence="1 2" key="1">
    <citation type="submission" date="2023-07" db="EMBL/GenBank/DDBJ databases">
        <title>Sorghum-associated microbial communities from plants grown in Nebraska, USA.</title>
        <authorList>
            <person name="Schachtman D."/>
        </authorList>
    </citation>
    <scope>NUCLEOTIDE SEQUENCE [LARGE SCALE GENOMIC DNA]</scope>
    <source>
        <strain evidence="1 2">3262</strain>
    </source>
</reference>
<protein>
    <recommendedName>
        <fullName evidence="3">Trypsin-like peptidase domain-containing protein</fullName>
    </recommendedName>
</protein>
<name>A0ABU1TE13_9SPHI</name>
<dbReference type="RefSeq" id="WP_310098277.1">
    <property type="nucleotide sequence ID" value="NZ_JAVDUU010000003.1"/>
</dbReference>
<keyword evidence="2" id="KW-1185">Reference proteome</keyword>
<dbReference type="EMBL" id="JAVDUU010000003">
    <property type="protein sequence ID" value="MDR6943645.1"/>
    <property type="molecule type" value="Genomic_DNA"/>
</dbReference>